<feature type="binding site" evidence="8">
    <location>
        <position position="266"/>
    </location>
    <ligand>
        <name>Zn(2+)</name>
        <dbReference type="ChEBI" id="CHEBI:29105"/>
    </ligand>
</feature>
<dbReference type="InterPro" id="IPR014710">
    <property type="entry name" value="RmlC-like_jellyroll"/>
</dbReference>
<dbReference type="EMBL" id="AEON01000001">
    <property type="protein sequence ID" value="EFT83455.1"/>
    <property type="molecule type" value="Genomic_DNA"/>
</dbReference>
<feature type="binding site" evidence="8">
    <location>
        <position position="95"/>
    </location>
    <ligand>
        <name>Zn(2+)</name>
        <dbReference type="ChEBI" id="CHEBI:29105"/>
    </ligand>
</feature>
<evidence type="ECO:0000313" key="10">
    <source>
        <dbReference type="EMBL" id="EFT83455.1"/>
    </source>
</evidence>
<dbReference type="Gene3D" id="1.10.441.10">
    <property type="entry name" value="Phosphomannose Isomerase, domain 2"/>
    <property type="match status" value="1"/>
</dbReference>
<feature type="active site" evidence="7">
    <location>
        <position position="285"/>
    </location>
</feature>
<feature type="binding site" evidence="8">
    <location>
        <position position="97"/>
    </location>
    <ligand>
        <name>Zn(2+)</name>
        <dbReference type="ChEBI" id="CHEBI:29105"/>
    </ligand>
</feature>
<accession>E6K0X4</accession>
<dbReference type="PATRIC" id="fig|864564.6.peg.1251"/>
<dbReference type="InterPro" id="IPR011051">
    <property type="entry name" value="RmlC_Cupin_sf"/>
</dbReference>
<evidence type="ECO:0000256" key="5">
    <source>
        <dbReference type="ARBA" id="ARBA00022833"/>
    </source>
</evidence>
<keyword evidence="11" id="KW-1185">Reference proteome</keyword>
<keyword evidence="5 8" id="KW-0862">Zinc</keyword>
<dbReference type="GO" id="GO:0008270">
    <property type="term" value="F:zinc ion binding"/>
    <property type="evidence" value="ECO:0007669"/>
    <property type="project" value="InterPro"/>
</dbReference>
<dbReference type="AlphaFoldDB" id="E6K0X4"/>
<keyword evidence="4 8" id="KW-0479">Metal-binding</keyword>
<dbReference type="PANTHER" id="PTHR10309:SF0">
    <property type="entry name" value="MANNOSE-6-PHOSPHATE ISOMERASE"/>
    <property type="match status" value="1"/>
</dbReference>
<evidence type="ECO:0000256" key="3">
    <source>
        <dbReference type="ARBA" id="ARBA00011956"/>
    </source>
</evidence>
<dbReference type="eggNOG" id="COG1482">
    <property type="taxonomic scope" value="Bacteria"/>
</dbReference>
<evidence type="ECO:0000256" key="7">
    <source>
        <dbReference type="PIRSR" id="PIRSR001480-1"/>
    </source>
</evidence>
<dbReference type="NCBIfam" id="TIGR00218">
    <property type="entry name" value="manA"/>
    <property type="match status" value="1"/>
</dbReference>
<feature type="binding site" evidence="8">
    <location>
        <position position="132"/>
    </location>
    <ligand>
        <name>Zn(2+)</name>
        <dbReference type="ChEBI" id="CHEBI:29105"/>
    </ligand>
</feature>
<dbReference type="InterPro" id="IPR046457">
    <property type="entry name" value="PMI_typeI_cat"/>
</dbReference>
<evidence type="ECO:0000256" key="1">
    <source>
        <dbReference type="ARBA" id="ARBA00000757"/>
    </source>
</evidence>
<proteinExistence type="inferred from homology"/>
<dbReference type="PANTHER" id="PTHR10309">
    <property type="entry name" value="MANNOSE-6-PHOSPHATE ISOMERASE"/>
    <property type="match status" value="1"/>
</dbReference>
<keyword evidence="6 10" id="KW-0413">Isomerase</keyword>
<evidence type="ECO:0000256" key="2">
    <source>
        <dbReference type="ARBA" id="ARBA00010772"/>
    </source>
</evidence>
<dbReference type="PRINTS" id="PR00714">
    <property type="entry name" value="MAN6PISMRASE"/>
</dbReference>
<dbReference type="SUPFAM" id="SSF51182">
    <property type="entry name" value="RmlC-like cupins"/>
    <property type="match status" value="1"/>
</dbReference>
<evidence type="ECO:0000256" key="8">
    <source>
        <dbReference type="PIRSR" id="PIRSR001480-2"/>
    </source>
</evidence>
<comment type="catalytic activity">
    <reaction evidence="1">
        <text>D-mannose 6-phosphate = D-fructose 6-phosphate</text>
        <dbReference type="Rhea" id="RHEA:12356"/>
        <dbReference type="ChEBI" id="CHEBI:58735"/>
        <dbReference type="ChEBI" id="CHEBI:61527"/>
        <dbReference type="EC" id="5.3.1.8"/>
    </reaction>
</comment>
<dbReference type="KEGG" id="pdo:PSDT_1138"/>
<dbReference type="EC" id="5.3.1.8" evidence="3"/>
<protein>
    <recommendedName>
        <fullName evidence="3">mannose-6-phosphate isomerase</fullName>
        <ecNumber evidence="3">5.3.1.8</ecNumber>
    </recommendedName>
</protein>
<dbReference type="GO" id="GO:0004476">
    <property type="term" value="F:mannose-6-phosphate isomerase activity"/>
    <property type="evidence" value="ECO:0007669"/>
    <property type="project" value="UniProtKB-EC"/>
</dbReference>
<dbReference type="HOGENOM" id="CLU_026967_1_1_11"/>
<dbReference type="GO" id="GO:0005975">
    <property type="term" value="P:carbohydrate metabolic process"/>
    <property type="evidence" value="ECO:0007669"/>
    <property type="project" value="InterPro"/>
</dbReference>
<name>E6K0X4_PARDN</name>
<comment type="cofactor">
    <cofactor evidence="8">
        <name>Zn(2+)</name>
        <dbReference type="ChEBI" id="CHEBI:29105"/>
    </cofactor>
    <text evidence="8">Binds 1 zinc ion per subunit.</text>
</comment>
<dbReference type="CDD" id="cd07011">
    <property type="entry name" value="cupin_PMI_type_I_N"/>
    <property type="match status" value="1"/>
</dbReference>
<evidence type="ECO:0000259" key="9">
    <source>
        <dbReference type="Pfam" id="PF20511"/>
    </source>
</evidence>
<sequence length="437" mass="47435">MYRIEPVRKNYAWGSTQRLQSLFHLDEPGPLAELWFSGHPESPSVLDVDGDRINLAEAIDRAPEFMLGHEVVQRWGDSLPFLFKIISAQVPLSLQVHPSLDRAREGFARESESGLDLSDPCRTFKDPVAKHEMVVALEDFSASVGFLPLRKQIAALSMVEHPLAHRMVEVLAGADKGKTGARNAVNQAFRIALGWEEDGTCREGDPSVSQAIIRASFGCDPGSPLAHAARAAEAFPADRSALAIAMMNPVELQQGGSVFIPTGIVHAYLSGTGAEIMTNSDNVLRAGLTGKYKDLPRFLENMDCRPAPPLDPSSGLIKMILQADVVTYRPTLQEFMLAYGHVDPRCQEPDHWWAVSDRLRQAQARFAQAVGPQHVLASQGGPRVIVCLEGIVRCRTNSQVLDLKQGEAAFIPASEKSVTVSGGSPAPGSYILASCAL</sequence>
<evidence type="ECO:0000256" key="6">
    <source>
        <dbReference type="ARBA" id="ARBA00023235"/>
    </source>
</evidence>
<organism evidence="10 11">
    <name type="scientific">Parascardovia denticolens DSM 10105 = JCM 12538</name>
    <dbReference type="NCBI Taxonomy" id="864564"/>
    <lineage>
        <taxon>Bacteria</taxon>
        <taxon>Bacillati</taxon>
        <taxon>Actinomycetota</taxon>
        <taxon>Actinomycetes</taxon>
        <taxon>Bifidobacteriales</taxon>
        <taxon>Bifidobacteriaceae</taxon>
        <taxon>Parascardovia</taxon>
    </lineage>
</organism>
<evidence type="ECO:0000313" key="11">
    <source>
        <dbReference type="Proteomes" id="UP000004946"/>
    </source>
</evidence>
<dbReference type="InterPro" id="IPR016305">
    <property type="entry name" value="Mannose-6-P_Isomerase"/>
</dbReference>
<dbReference type="Gene3D" id="2.60.120.10">
    <property type="entry name" value="Jelly Rolls"/>
    <property type="match status" value="2"/>
</dbReference>
<dbReference type="GO" id="GO:0009298">
    <property type="term" value="P:GDP-mannose biosynthetic process"/>
    <property type="evidence" value="ECO:0007669"/>
    <property type="project" value="InterPro"/>
</dbReference>
<gene>
    <name evidence="10" type="primary">manA</name>
    <name evidence="10" type="ORF">HMPREF0620_0460</name>
</gene>
<dbReference type="GO" id="GO:0005829">
    <property type="term" value="C:cytosol"/>
    <property type="evidence" value="ECO:0007669"/>
    <property type="project" value="TreeGrafter"/>
</dbReference>
<reference evidence="10 11" key="1">
    <citation type="submission" date="2010-12" db="EMBL/GenBank/DDBJ databases">
        <authorList>
            <person name="Muzny D."/>
            <person name="Qin X."/>
            <person name="Buhay C."/>
            <person name="Dugan-Rocha S."/>
            <person name="Ding Y."/>
            <person name="Chen G."/>
            <person name="Hawes A."/>
            <person name="Holder M."/>
            <person name="Jhangiani S."/>
            <person name="Johnson A."/>
            <person name="Khan Z."/>
            <person name="Li Z."/>
            <person name="Liu W."/>
            <person name="Liu X."/>
            <person name="Perez L."/>
            <person name="Shen H."/>
            <person name="Wang Q."/>
            <person name="Watt J."/>
            <person name="Xi L."/>
            <person name="Xin Y."/>
            <person name="Zhou J."/>
            <person name="Deng J."/>
            <person name="Jiang H."/>
            <person name="Liu Y."/>
            <person name="Qu J."/>
            <person name="Song X.-Z."/>
            <person name="Zhang L."/>
            <person name="Villasana D."/>
            <person name="Johnson A."/>
            <person name="Liu J."/>
            <person name="Liyanage D."/>
            <person name="Lorensuhewa L."/>
            <person name="Robinson T."/>
            <person name="Song A."/>
            <person name="Song B.-B."/>
            <person name="Dinh H."/>
            <person name="Thornton R."/>
            <person name="Coyle M."/>
            <person name="Francisco L."/>
            <person name="Jackson L."/>
            <person name="Javaid M."/>
            <person name="Korchina V."/>
            <person name="Kovar C."/>
            <person name="Mata R."/>
            <person name="Mathew T."/>
            <person name="Ngo R."/>
            <person name="Nguyen L."/>
            <person name="Nguyen N."/>
            <person name="Okwuonu G."/>
            <person name="Ongeri F."/>
            <person name="Pham C."/>
            <person name="Simmons D."/>
            <person name="Wilczek-Boney K."/>
            <person name="Hale W."/>
            <person name="Jakkamsetti A."/>
            <person name="Pham P."/>
            <person name="Ruth R."/>
            <person name="San Lucas F."/>
            <person name="Warren J."/>
            <person name="Zhang J."/>
            <person name="Zhao Z."/>
            <person name="Zhou C."/>
            <person name="Zhu D."/>
            <person name="Lee S."/>
            <person name="Bess C."/>
            <person name="Blankenburg K."/>
            <person name="Forbes L."/>
            <person name="Fu Q."/>
            <person name="Gubbala S."/>
            <person name="Hirani K."/>
            <person name="Jayaseelan J.C."/>
            <person name="Lara F."/>
            <person name="Munidasa M."/>
            <person name="Palculict T."/>
            <person name="Patil S."/>
            <person name="Pu L.-L."/>
            <person name="Saada N."/>
            <person name="Tang L."/>
            <person name="Weissenberger G."/>
            <person name="Zhu Y."/>
            <person name="Hemphill L."/>
            <person name="Shang Y."/>
            <person name="Youmans B."/>
            <person name="Ayvaz T."/>
            <person name="Ross M."/>
            <person name="Santibanez J."/>
            <person name="Aqrawi P."/>
            <person name="Gross S."/>
            <person name="Joshi V."/>
            <person name="Fowler G."/>
            <person name="Nazareth L."/>
            <person name="Reid J."/>
            <person name="Worley K."/>
            <person name="Petrosino J."/>
            <person name="Highlander S."/>
            <person name="Gibbs R."/>
        </authorList>
    </citation>
    <scope>NUCLEOTIDE SEQUENCE [LARGE SCALE GENOMIC DNA]</scope>
    <source>
        <strain evidence="10 11">DSM 10105</strain>
    </source>
</reference>
<feature type="domain" description="Phosphomannose isomerase type I catalytic" evidence="9">
    <location>
        <begin position="1"/>
        <end position="148"/>
    </location>
</feature>
<comment type="caution">
    <text evidence="10">The sequence shown here is derived from an EMBL/GenBank/DDBJ whole genome shotgun (WGS) entry which is preliminary data.</text>
</comment>
<dbReference type="PIRSF" id="PIRSF001480">
    <property type="entry name" value="Mannose-6-phosphate_isomerase"/>
    <property type="match status" value="1"/>
</dbReference>
<dbReference type="Pfam" id="PF20511">
    <property type="entry name" value="PMI_typeI_cat"/>
    <property type="match status" value="1"/>
</dbReference>
<evidence type="ECO:0000256" key="4">
    <source>
        <dbReference type="ARBA" id="ARBA00022723"/>
    </source>
</evidence>
<comment type="similarity">
    <text evidence="2">Belongs to the mannose-6-phosphate isomerase type 1 family.</text>
</comment>
<dbReference type="InterPro" id="IPR001250">
    <property type="entry name" value="Man6P_Isoase-1"/>
</dbReference>
<dbReference type="Proteomes" id="UP000004946">
    <property type="component" value="Chromosome"/>
</dbReference>
<dbReference type="RefSeq" id="WP_006288873.1">
    <property type="nucleotide sequence ID" value="NZ_AP012333.1"/>
</dbReference>